<dbReference type="EMBL" id="RCMV01000340">
    <property type="protein sequence ID" value="KAG3218822.1"/>
    <property type="molecule type" value="Genomic_DNA"/>
</dbReference>
<dbReference type="PANTHER" id="PTHR34415">
    <property type="entry name" value="INTEGRASE CATALYTIC DOMAIN-CONTAINING PROTEIN"/>
    <property type="match status" value="1"/>
</dbReference>
<organism evidence="5 7">
    <name type="scientific">Phytophthora cactorum</name>
    <dbReference type="NCBI Taxonomy" id="29920"/>
    <lineage>
        <taxon>Eukaryota</taxon>
        <taxon>Sar</taxon>
        <taxon>Stramenopiles</taxon>
        <taxon>Oomycota</taxon>
        <taxon>Peronosporomycetes</taxon>
        <taxon>Peronosporales</taxon>
        <taxon>Peronosporaceae</taxon>
        <taxon>Phytophthora</taxon>
    </lineage>
</organism>
<dbReference type="EMBL" id="RCML01000372">
    <property type="protein sequence ID" value="KAG2979096.1"/>
    <property type="molecule type" value="Genomic_DNA"/>
</dbReference>
<dbReference type="InterPro" id="IPR057191">
    <property type="entry name" value="DUF7869"/>
</dbReference>
<feature type="region of interest" description="Disordered" evidence="1">
    <location>
        <begin position="576"/>
        <end position="606"/>
    </location>
</feature>
<dbReference type="EMBL" id="RCMG01000370">
    <property type="protein sequence ID" value="KAG2855563.1"/>
    <property type="molecule type" value="Genomic_DNA"/>
</dbReference>
<feature type="compositionally biased region" description="Basic residues" evidence="1">
    <location>
        <begin position="576"/>
        <end position="588"/>
    </location>
</feature>
<dbReference type="Proteomes" id="UP000760860">
    <property type="component" value="Unassembled WGS sequence"/>
</dbReference>
<dbReference type="VEuPathDB" id="FungiDB:PC110_g13416"/>
<evidence type="ECO:0000259" key="2">
    <source>
        <dbReference type="Pfam" id="PF25273"/>
    </source>
</evidence>
<comment type="caution">
    <text evidence="5">The sequence shown here is derived from an EMBL/GenBank/DDBJ whole genome shotgun (WGS) entry which is preliminary data.</text>
</comment>
<dbReference type="AlphaFoldDB" id="A0A8T1FN42"/>
<reference evidence="5" key="1">
    <citation type="submission" date="2018-10" db="EMBL/GenBank/DDBJ databases">
        <title>Effector identification in a new, highly contiguous assembly of the strawberry crown rot pathogen Phytophthora cactorum.</title>
        <authorList>
            <person name="Armitage A.D."/>
            <person name="Nellist C.F."/>
            <person name="Bates H."/>
            <person name="Vickerstaff R.J."/>
            <person name="Harrison R.J."/>
        </authorList>
    </citation>
    <scope>NUCLEOTIDE SEQUENCE</scope>
    <source>
        <strain evidence="3">15-7</strain>
        <strain evidence="4">4040</strain>
        <strain evidence="5">P415</strain>
        <strain evidence="6">P421</strain>
    </source>
</reference>
<name>A0A8T1FN42_9STRA</name>
<dbReference type="Proteomes" id="UP000697107">
    <property type="component" value="Unassembled WGS sequence"/>
</dbReference>
<dbReference type="VEuPathDB" id="FungiDB:PC110_g5408"/>
<feature type="domain" description="DUF7869" evidence="2">
    <location>
        <begin position="339"/>
        <end position="519"/>
    </location>
</feature>
<gene>
    <name evidence="3" type="ORF">PC113_g12336</name>
    <name evidence="4" type="ORF">PC117_g12574</name>
    <name evidence="5" type="ORF">PC118_g11935</name>
    <name evidence="6" type="ORF">PC129_g10365</name>
</gene>
<proteinExistence type="predicted"/>
<dbReference type="Pfam" id="PF25273">
    <property type="entry name" value="DUF7869"/>
    <property type="match status" value="1"/>
</dbReference>
<dbReference type="VEuPathDB" id="FungiDB:PC110_g12694"/>
<accession>A0A8T1FN42</accession>
<dbReference type="Proteomes" id="UP000735874">
    <property type="component" value="Unassembled WGS sequence"/>
</dbReference>
<dbReference type="Proteomes" id="UP000736787">
    <property type="component" value="Unassembled WGS sequence"/>
</dbReference>
<evidence type="ECO:0000313" key="5">
    <source>
        <dbReference type="EMBL" id="KAG2979096.1"/>
    </source>
</evidence>
<evidence type="ECO:0000313" key="6">
    <source>
        <dbReference type="EMBL" id="KAG3218822.1"/>
    </source>
</evidence>
<dbReference type="EMBL" id="RCMK01000348">
    <property type="protein sequence ID" value="KAG2934863.1"/>
    <property type="molecule type" value="Genomic_DNA"/>
</dbReference>
<evidence type="ECO:0000313" key="4">
    <source>
        <dbReference type="EMBL" id="KAG2934863.1"/>
    </source>
</evidence>
<evidence type="ECO:0000256" key="1">
    <source>
        <dbReference type="SAM" id="MobiDB-lite"/>
    </source>
</evidence>
<protein>
    <recommendedName>
        <fullName evidence="2">DUF7869 domain-containing protein</fullName>
    </recommendedName>
</protein>
<evidence type="ECO:0000313" key="3">
    <source>
        <dbReference type="EMBL" id="KAG2855563.1"/>
    </source>
</evidence>
<sequence>MEHEVCTASGDDIEASASAGSSYCSAEEDDEIVEIDEAVTEHIDTVLGVRCCENDCIASHPEAVTNFLRGYMKMTKDCQRTSIVTALAMCLAFSEDNQRHHSTGVRQRYAYFVPLVGQVCRTAFKTAYNVSNGTINRYRNQAKKGDFAVSVHGNAANKHAQFVDEEALKAFFTRLASTHADCVPVLFRYQKTVDGELRRYHTTKEYQLLPSYFTWGMMHGWYIKWAKDARVRIKEPSLSSFLTVLERICPEIRIRSVRDNVCDACVIYRNTMGAEPTVDDTEVIVAHVEDAKAMRAQYKSDCEAATSEKIVTTIDYAQNIALPHSAQTPSMWYFISLISVHVFGIHSHPDKLQWNLIYSERKAKKGSTEVISMLDVYARMRNIYSAGVVGSKHWHVYATNCGGQVKNNFVVQFLTFLVHSKGLKGAKLSFLVKGHTKNHCDRHFGYIKRHYTKRDMWILDDVERAIQESSPDNRCFNSEQSDHIFREYKETREKLYKKLDNIQSCQIFEVRNGEPGVVYCRTRPDSEPVSPPPNKEKIHDIHKKVLQYVPPDLRSDPLYIVPDAADRAEVAATKRFRRQKAVQKKKRSAANADAPRKKRAAESDNQ</sequence>
<evidence type="ECO:0000313" key="7">
    <source>
        <dbReference type="Proteomes" id="UP000697107"/>
    </source>
</evidence>
<dbReference type="PANTHER" id="PTHR34415:SF1">
    <property type="entry name" value="INTEGRASE CATALYTIC DOMAIN-CONTAINING PROTEIN"/>
    <property type="match status" value="1"/>
</dbReference>